<keyword evidence="7 8" id="KW-0472">Membrane</keyword>
<dbReference type="AlphaFoldDB" id="A0A4R3TJZ0"/>
<feature type="transmembrane region" description="Helical" evidence="8">
    <location>
        <begin position="303"/>
        <end position="323"/>
    </location>
</feature>
<feature type="transmembrane region" description="Helical" evidence="8">
    <location>
        <begin position="231"/>
        <end position="258"/>
    </location>
</feature>
<feature type="transmembrane region" description="Helical" evidence="8">
    <location>
        <begin position="111"/>
        <end position="132"/>
    </location>
</feature>
<keyword evidence="4" id="KW-1003">Cell membrane</keyword>
<evidence type="ECO:0000313" key="10">
    <source>
        <dbReference type="Proteomes" id="UP000295773"/>
    </source>
</evidence>
<comment type="caution">
    <text evidence="9">The sequence shown here is derived from an EMBL/GenBank/DDBJ whole genome shotgun (WGS) entry which is preliminary data.</text>
</comment>
<dbReference type="Gene3D" id="1.10.3470.10">
    <property type="entry name" value="ABC transporter involved in vitamin B12 uptake, BtuC"/>
    <property type="match status" value="1"/>
</dbReference>
<keyword evidence="10" id="KW-1185">Reference proteome</keyword>
<dbReference type="RefSeq" id="WP_424353160.1">
    <property type="nucleotide sequence ID" value="NZ_JANKBG010000003.1"/>
</dbReference>
<dbReference type="InterPro" id="IPR000522">
    <property type="entry name" value="ABC_transptr_permease_BtuC"/>
</dbReference>
<evidence type="ECO:0000256" key="7">
    <source>
        <dbReference type="ARBA" id="ARBA00023136"/>
    </source>
</evidence>
<dbReference type="InterPro" id="IPR037294">
    <property type="entry name" value="ABC_BtuC-like"/>
</dbReference>
<keyword evidence="5 8" id="KW-0812">Transmembrane</keyword>
<comment type="similarity">
    <text evidence="2">Belongs to the binding-protein-dependent transport system permease family. FecCD subfamily.</text>
</comment>
<keyword evidence="3" id="KW-0813">Transport</keyword>
<protein>
    <submittedName>
        <fullName evidence="9">Iron complex transport system permease protein</fullName>
    </submittedName>
</protein>
<dbReference type="SUPFAM" id="SSF81345">
    <property type="entry name" value="ABC transporter involved in vitamin B12 uptake, BtuC"/>
    <property type="match status" value="1"/>
</dbReference>
<evidence type="ECO:0000313" key="9">
    <source>
        <dbReference type="EMBL" id="TCU62622.1"/>
    </source>
</evidence>
<accession>A0A4R3TJZ0</accession>
<dbReference type="PANTHER" id="PTHR30472">
    <property type="entry name" value="FERRIC ENTEROBACTIN TRANSPORT SYSTEM PERMEASE PROTEIN"/>
    <property type="match status" value="1"/>
</dbReference>
<dbReference type="GO" id="GO:0033214">
    <property type="term" value="P:siderophore-iron import into cell"/>
    <property type="evidence" value="ECO:0007669"/>
    <property type="project" value="TreeGrafter"/>
</dbReference>
<reference evidence="9 10" key="1">
    <citation type="submission" date="2019-03" db="EMBL/GenBank/DDBJ databases">
        <title>Genomic Encyclopedia of Type Strains, Phase IV (KMG-IV): sequencing the most valuable type-strain genomes for metagenomic binning, comparative biology and taxonomic classification.</title>
        <authorList>
            <person name="Goeker M."/>
        </authorList>
    </citation>
    <scope>NUCLEOTIDE SEQUENCE [LARGE SCALE GENOMIC DNA]</scope>
    <source>
        <strain evidence="9 10">DSM 29481</strain>
    </source>
</reference>
<evidence type="ECO:0000256" key="5">
    <source>
        <dbReference type="ARBA" id="ARBA00022692"/>
    </source>
</evidence>
<keyword evidence="6 8" id="KW-1133">Transmembrane helix</keyword>
<evidence type="ECO:0000256" key="1">
    <source>
        <dbReference type="ARBA" id="ARBA00004651"/>
    </source>
</evidence>
<dbReference type="GO" id="GO:0022857">
    <property type="term" value="F:transmembrane transporter activity"/>
    <property type="evidence" value="ECO:0007669"/>
    <property type="project" value="InterPro"/>
</dbReference>
<feature type="transmembrane region" description="Helical" evidence="8">
    <location>
        <begin position="184"/>
        <end position="206"/>
    </location>
</feature>
<dbReference type="Pfam" id="PF01032">
    <property type="entry name" value="FecCD"/>
    <property type="match status" value="1"/>
</dbReference>
<evidence type="ECO:0000256" key="4">
    <source>
        <dbReference type="ARBA" id="ARBA00022475"/>
    </source>
</evidence>
<dbReference type="Proteomes" id="UP000295773">
    <property type="component" value="Unassembled WGS sequence"/>
</dbReference>
<feature type="transmembrane region" description="Helical" evidence="8">
    <location>
        <begin position="57"/>
        <end position="75"/>
    </location>
</feature>
<dbReference type="CDD" id="cd06550">
    <property type="entry name" value="TM_ABC_iron-siderophores_like"/>
    <property type="match status" value="1"/>
</dbReference>
<feature type="transmembrane region" description="Helical" evidence="8">
    <location>
        <begin position="87"/>
        <end position="105"/>
    </location>
</feature>
<comment type="subcellular location">
    <subcellularLocation>
        <location evidence="1">Cell membrane</location>
        <topology evidence="1">Multi-pass membrane protein</topology>
    </subcellularLocation>
</comment>
<evidence type="ECO:0000256" key="3">
    <source>
        <dbReference type="ARBA" id="ARBA00022448"/>
    </source>
</evidence>
<organism evidence="9 10">
    <name type="scientific">Longicatena caecimuris</name>
    <dbReference type="NCBI Taxonomy" id="1796635"/>
    <lineage>
        <taxon>Bacteria</taxon>
        <taxon>Bacillati</taxon>
        <taxon>Bacillota</taxon>
        <taxon>Erysipelotrichia</taxon>
        <taxon>Erysipelotrichales</taxon>
        <taxon>Erysipelotrichaceae</taxon>
        <taxon>Longicatena</taxon>
    </lineage>
</organism>
<gene>
    <name evidence="9" type="ORF">EDD61_10333</name>
</gene>
<name>A0A4R3TJZ0_9FIRM</name>
<proteinExistence type="inferred from homology"/>
<feature type="transmembrane region" description="Helical" evidence="8">
    <location>
        <begin position="139"/>
        <end position="164"/>
    </location>
</feature>
<dbReference type="PANTHER" id="PTHR30472:SF70">
    <property type="entry name" value="MOLYBDATE IMPORT SYSTEM PERMEASE PROTEIN MOLB"/>
    <property type="match status" value="1"/>
</dbReference>
<evidence type="ECO:0000256" key="2">
    <source>
        <dbReference type="ARBA" id="ARBA00007935"/>
    </source>
</evidence>
<dbReference type="EMBL" id="SMBP01000003">
    <property type="protein sequence ID" value="TCU62622.1"/>
    <property type="molecule type" value="Genomic_DNA"/>
</dbReference>
<evidence type="ECO:0000256" key="8">
    <source>
        <dbReference type="SAM" id="Phobius"/>
    </source>
</evidence>
<dbReference type="GO" id="GO:0005886">
    <property type="term" value="C:plasma membrane"/>
    <property type="evidence" value="ECO:0007669"/>
    <property type="project" value="UniProtKB-SubCell"/>
</dbReference>
<evidence type="ECO:0000256" key="6">
    <source>
        <dbReference type="ARBA" id="ARBA00022989"/>
    </source>
</evidence>
<sequence length="325" mass="35090">MHMKRYFSCGLLLLILLVIALLAGRYGTNLQDMLAALCFHGDAGTQAIVWNIRIPRILLVLAGGGALAVSGLIYQTIFKNPLASGDVIGASSGCSLGAALAIVLFHDEPWITMLLAFGCGLLLVIFTMLLATKVHGNRILNLVIAGIILQAVATSFLMLLKLAADPYQELASIEYWLMGGFGDATWTQALLCIGVSAICMISLYLLRWQIQMLSFGEETTTLGVREKQIRWIALLLSTCMIATVVSVAGIVSWVGLLIPHAVRLLYHQPLSKALGKTFFGGACFLLVCDTLARAVLAIELPISILTSLFGAFFLIIVFVKGRFSL</sequence>